<organism evidence="2 3">
    <name type="scientific">Tenacibaculum soleae</name>
    <dbReference type="NCBI Taxonomy" id="447689"/>
    <lineage>
        <taxon>Bacteria</taxon>
        <taxon>Pseudomonadati</taxon>
        <taxon>Bacteroidota</taxon>
        <taxon>Flavobacteriia</taxon>
        <taxon>Flavobacteriales</taxon>
        <taxon>Flavobacteriaceae</taxon>
        <taxon>Tenacibaculum</taxon>
    </lineage>
</organism>
<dbReference type="OrthoDB" id="662536at2"/>
<sequence length="190" mass="20957">MMEWFNELSSFQKMYWVVTIAATLLFIFVLITTFIGADTDDVGDVDAEIDADTGAGFQFFTFKNMVAFFTIFGWSGIASIDAGNSKIVTLFISIFCGLLMMTVMAALFYYISKLTDSGTLKMENALNAIGEVYLTVGANKSKIGKVHVKVQNSLRELEALTNYDTDLPQGTVIKVIEVTPNGLLIIEPQK</sequence>
<protein>
    <recommendedName>
        <fullName evidence="4">Serine protease</fullName>
    </recommendedName>
</protein>
<name>A0A1B9Y295_9FLAO</name>
<gene>
    <name evidence="2" type="ORF">BA195_03685</name>
</gene>
<comment type="caution">
    <text evidence="2">The sequence shown here is derived from an EMBL/GenBank/DDBJ whole genome shotgun (WGS) entry which is preliminary data.</text>
</comment>
<dbReference type="Proteomes" id="UP000093186">
    <property type="component" value="Unassembled WGS sequence"/>
</dbReference>
<feature type="transmembrane region" description="Helical" evidence="1">
    <location>
        <begin position="55"/>
        <end position="75"/>
    </location>
</feature>
<dbReference type="AlphaFoldDB" id="A0A1B9Y295"/>
<evidence type="ECO:0000256" key="1">
    <source>
        <dbReference type="SAM" id="Phobius"/>
    </source>
</evidence>
<keyword evidence="1" id="KW-0812">Transmembrane</keyword>
<evidence type="ECO:0000313" key="2">
    <source>
        <dbReference type="EMBL" id="OCK43811.1"/>
    </source>
</evidence>
<dbReference type="RefSeq" id="WP_068702552.1">
    <property type="nucleotide sequence ID" value="NZ_JAUOSW010000004.1"/>
</dbReference>
<proteinExistence type="predicted"/>
<keyword evidence="1" id="KW-0472">Membrane</keyword>
<dbReference type="EMBL" id="MAKX01000001">
    <property type="protein sequence ID" value="OCK43811.1"/>
    <property type="molecule type" value="Genomic_DNA"/>
</dbReference>
<keyword evidence="1" id="KW-1133">Transmembrane helix</keyword>
<feature type="transmembrane region" description="Helical" evidence="1">
    <location>
        <begin position="87"/>
        <end position="111"/>
    </location>
</feature>
<dbReference type="InterPro" id="IPR012340">
    <property type="entry name" value="NA-bd_OB-fold"/>
</dbReference>
<dbReference type="STRING" id="447689.BA195_03685"/>
<keyword evidence="3" id="KW-1185">Reference proteome</keyword>
<feature type="transmembrane region" description="Helical" evidence="1">
    <location>
        <begin position="14"/>
        <end position="35"/>
    </location>
</feature>
<accession>A0A1B9Y295</accession>
<evidence type="ECO:0008006" key="4">
    <source>
        <dbReference type="Google" id="ProtNLM"/>
    </source>
</evidence>
<reference evidence="2 3" key="1">
    <citation type="submission" date="2016-06" db="EMBL/GenBank/DDBJ databases">
        <title>Draft Genome Sequence of Tenacibaculum soleae UCD-KL19.</title>
        <authorList>
            <person name="Eisen J.A."/>
            <person name="Coil D.A."/>
            <person name="Lujan K.M."/>
        </authorList>
    </citation>
    <scope>NUCLEOTIDE SEQUENCE [LARGE SCALE GENOMIC DNA]</scope>
    <source>
        <strain evidence="2 3">UCD-KL19</strain>
    </source>
</reference>
<evidence type="ECO:0000313" key="3">
    <source>
        <dbReference type="Proteomes" id="UP000093186"/>
    </source>
</evidence>
<dbReference type="Gene3D" id="2.40.50.140">
    <property type="entry name" value="Nucleic acid-binding proteins"/>
    <property type="match status" value="1"/>
</dbReference>